<keyword evidence="1 3" id="KW-0808">Transferase</keyword>
<dbReference type="UniPathway" id="UPA00378"/>
<dbReference type="InterPro" id="IPR001173">
    <property type="entry name" value="Glyco_trans_2-like"/>
</dbReference>
<keyword evidence="3" id="KW-0333">Golgi apparatus</keyword>
<dbReference type="GO" id="GO:0030246">
    <property type="term" value="F:carbohydrate binding"/>
    <property type="evidence" value="ECO:0007669"/>
    <property type="project" value="UniProtKB-KW"/>
</dbReference>
<dbReference type="Pfam" id="PF00535">
    <property type="entry name" value="Glycos_transf_2"/>
    <property type="match status" value="1"/>
</dbReference>
<keyword evidence="7" id="KW-1185">Reference proteome</keyword>
<keyword evidence="3" id="KW-0328">Glycosyltransferase</keyword>
<comment type="caution">
    <text evidence="6">The sequence shown here is derived from an EMBL/GenBank/DDBJ whole genome shotgun (WGS) entry which is preliminary data.</text>
</comment>
<evidence type="ECO:0000259" key="5">
    <source>
        <dbReference type="Pfam" id="PF02709"/>
    </source>
</evidence>
<dbReference type="OrthoDB" id="6269184at2759"/>
<accession>A0A7J7J5Z6</accession>
<reference evidence="6" key="1">
    <citation type="submission" date="2020-06" db="EMBL/GenBank/DDBJ databases">
        <title>Draft genome of Bugula neritina, a colonial animal packing powerful symbionts and potential medicines.</title>
        <authorList>
            <person name="Rayko M."/>
        </authorList>
    </citation>
    <scope>NUCLEOTIDE SEQUENCE [LARGE SCALE GENOMIC DNA]</scope>
    <source>
        <strain evidence="6">Kwan_BN1</strain>
    </source>
</reference>
<evidence type="ECO:0000313" key="6">
    <source>
        <dbReference type="EMBL" id="KAF6021144.1"/>
    </source>
</evidence>
<comment type="subcellular location">
    <subcellularLocation>
        <location evidence="3">Golgi apparatus membrane</location>
        <topology evidence="3">Single-pass type II membrane protein</topology>
    </subcellularLocation>
</comment>
<evidence type="ECO:0000256" key="3">
    <source>
        <dbReference type="RuleBase" id="RU361242"/>
    </source>
</evidence>
<dbReference type="InterPro" id="IPR027791">
    <property type="entry name" value="Galactosyl_T_C"/>
</dbReference>
<gene>
    <name evidence="6" type="ORF">EB796_020544</name>
</gene>
<dbReference type="PANTHER" id="PTHR11675">
    <property type="entry name" value="N-ACETYLGALACTOSAMINYLTRANSFERASE"/>
    <property type="match status" value="1"/>
</dbReference>
<comment type="pathway">
    <text evidence="3">Protein modification; protein glycosylation.</text>
</comment>
<dbReference type="SUPFAM" id="SSF50370">
    <property type="entry name" value="Ricin B-like lectins"/>
    <property type="match status" value="1"/>
</dbReference>
<dbReference type="AlphaFoldDB" id="A0A7J7J5Z6"/>
<feature type="domain" description="Glycosyltransferase 2-like" evidence="4">
    <location>
        <begin position="2"/>
        <end position="129"/>
    </location>
</feature>
<comment type="cofactor">
    <cofactor evidence="3">
        <name>Mn(2+)</name>
        <dbReference type="ChEBI" id="CHEBI:29035"/>
    </cofactor>
</comment>
<evidence type="ECO:0000313" key="7">
    <source>
        <dbReference type="Proteomes" id="UP000593567"/>
    </source>
</evidence>
<evidence type="ECO:0000256" key="2">
    <source>
        <dbReference type="ARBA" id="ARBA00023157"/>
    </source>
</evidence>
<dbReference type="SUPFAM" id="SSF53448">
    <property type="entry name" value="Nucleotide-diphospho-sugar transferases"/>
    <property type="match status" value="1"/>
</dbReference>
<dbReference type="GO" id="GO:0006493">
    <property type="term" value="P:protein O-linked glycosylation"/>
    <property type="evidence" value="ECO:0007669"/>
    <property type="project" value="TreeGrafter"/>
</dbReference>
<keyword evidence="3" id="KW-0430">Lectin</keyword>
<dbReference type="Pfam" id="PF02709">
    <property type="entry name" value="Glyco_transf_7C"/>
    <property type="match status" value="1"/>
</dbReference>
<evidence type="ECO:0000259" key="4">
    <source>
        <dbReference type="Pfam" id="PF00535"/>
    </source>
</evidence>
<dbReference type="PANTHER" id="PTHR11675:SF119">
    <property type="entry name" value="POLYPEPTIDE N-ACETYLGALACTOSAMINYLTRANSFERASE 2"/>
    <property type="match status" value="1"/>
</dbReference>
<dbReference type="GO" id="GO:0000139">
    <property type="term" value="C:Golgi membrane"/>
    <property type="evidence" value="ECO:0007669"/>
    <property type="project" value="UniProtKB-SubCell"/>
</dbReference>
<dbReference type="InterPro" id="IPR029044">
    <property type="entry name" value="Nucleotide-diphossugar_trans"/>
</dbReference>
<keyword evidence="3" id="KW-0464">Manganese</keyword>
<evidence type="ECO:0000256" key="1">
    <source>
        <dbReference type="ARBA" id="ARBA00022679"/>
    </source>
</evidence>
<keyword evidence="2 3" id="KW-1015">Disulfide bond</keyword>
<dbReference type="InterPro" id="IPR035992">
    <property type="entry name" value="Ricin_B-like_lectins"/>
</dbReference>
<dbReference type="EMBL" id="VXIV02003114">
    <property type="protein sequence ID" value="KAF6021144.1"/>
    <property type="molecule type" value="Genomic_DNA"/>
</dbReference>
<dbReference type="Gene3D" id="3.90.550.10">
    <property type="entry name" value="Spore Coat Polysaccharide Biosynthesis Protein SpsA, Chain A"/>
    <property type="match status" value="1"/>
</dbReference>
<comment type="similarity">
    <text evidence="3">Belongs to the glycosyltransferase 2 family. GalNAc-T subfamily.</text>
</comment>
<dbReference type="EC" id="2.4.1.-" evidence="3"/>
<name>A0A7J7J5Z6_BUGNE</name>
<protein>
    <recommendedName>
        <fullName evidence="3">Polypeptide N-acetylgalactosaminyltransferase</fullName>
        <ecNumber evidence="3">2.4.1.-</ecNumber>
    </recommendedName>
    <alternativeName>
        <fullName evidence="3">Protein-UDP acetylgalactosaminyltransferase</fullName>
    </alternativeName>
</protein>
<organism evidence="6 7">
    <name type="scientific">Bugula neritina</name>
    <name type="common">Brown bryozoan</name>
    <name type="synonym">Sertularia neritina</name>
    <dbReference type="NCBI Taxonomy" id="10212"/>
    <lineage>
        <taxon>Eukaryota</taxon>
        <taxon>Metazoa</taxon>
        <taxon>Spiralia</taxon>
        <taxon>Lophotrochozoa</taxon>
        <taxon>Bryozoa</taxon>
        <taxon>Gymnolaemata</taxon>
        <taxon>Cheilostomatida</taxon>
        <taxon>Flustrina</taxon>
        <taxon>Buguloidea</taxon>
        <taxon>Bugulidae</taxon>
        <taxon>Bugula</taxon>
    </lineage>
</organism>
<proteinExistence type="inferred from homology"/>
<dbReference type="GO" id="GO:0004653">
    <property type="term" value="F:polypeptide N-acetylgalactosaminyltransferase activity"/>
    <property type="evidence" value="ECO:0007669"/>
    <property type="project" value="TreeGrafter"/>
</dbReference>
<dbReference type="Proteomes" id="UP000593567">
    <property type="component" value="Unassembled WGS sequence"/>
</dbReference>
<feature type="domain" description="Galactosyltransferase C-terminal" evidence="5">
    <location>
        <begin position="163"/>
        <end position="218"/>
    </location>
</feature>
<sequence>MLLRAIHSVINNTPQKLLVDVILVDDDSKNENLKKPLDQYVALLPSKVIILHNSKREGLIRARMRGAAVATGDVLMFQDVHTEFSPGWAEAALQYIQQHPNTIVQPVVEELEVNKITWPSRDAIQHKDMWRGVFMWDMRFAWNLVPKKYTSWQLTEVDPWPNPVLVGCSLAVGRKWFDHLGGFDQGLNIWGGENIELSLRSWMCGGRMVIHPCSRIAHVFKPFSYAFDGDKEHIIAKNSIRVIETWMDQHRDYFYASNYVYPYKIVELDEKEKDSLREHKKLREKLKCKSFDWYLDNVLPEMNKPTKDMLRFGEVQNFKSKSCWLKDDDDGYILSTPDCYTYSRMKPEQEFGLTKDGQLLHFGSCVTVTEHLLLRVVTCGSTDTEKGWTFDLYAALGQQIGVLKFKFADGKIRCLQQVTNIVEHHLNAQMPQLLECRDDDPWQLWYITYNLGYHLVPERPV</sequence>